<reference evidence="1 2" key="1">
    <citation type="submission" date="2020-04" db="EMBL/GenBank/DDBJ databases">
        <title>Paenibacillus algicola sp. nov., a novel marine bacterium producing alginate lyase.</title>
        <authorList>
            <person name="Huang H."/>
        </authorList>
    </citation>
    <scope>NUCLEOTIDE SEQUENCE [LARGE SCALE GENOMIC DNA]</scope>
    <source>
        <strain evidence="1 2">L7-75</strain>
    </source>
</reference>
<protein>
    <submittedName>
        <fullName evidence="1">Uncharacterized protein</fullName>
    </submittedName>
</protein>
<keyword evidence="2" id="KW-1185">Reference proteome</keyword>
<dbReference type="RefSeq" id="WP_169503615.1">
    <property type="nucleotide sequence ID" value="NZ_JABBPN010000002.1"/>
</dbReference>
<gene>
    <name evidence="1" type="ORF">HII30_03690</name>
</gene>
<accession>A0A848M467</accession>
<comment type="caution">
    <text evidence="1">The sequence shown here is derived from an EMBL/GenBank/DDBJ whole genome shotgun (WGS) entry which is preliminary data.</text>
</comment>
<organism evidence="1 2">
    <name type="scientific">Paenibacillus lemnae</name>
    <dbReference type="NCBI Taxonomy" id="1330551"/>
    <lineage>
        <taxon>Bacteria</taxon>
        <taxon>Bacillati</taxon>
        <taxon>Bacillota</taxon>
        <taxon>Bacilli</taxon>
        <taxon>Bacillales</taxon>
        <taxon>Paenibacillaceae</taxon>
        <taxon>Paenibacillus</taxon>
    </lineage>
</organism>
<sequence>MSIMIIKDNEFRSEIPSTRIYVMLYNIEDARFRLPTGVKRLLVYNVFKIMHFKADVNQQSC</sequence>
<evidence type="ECO:0000313" key="2">
    <source>
        <dbReference type="Proteomes" id="UP000565468"/>
    </source>
</evidence>
<dbReference type="EMBL" id="JABBPN010000002">
    <property type="protein sequence ID" value="NMO94892.1"/>
    <property type="molecule type" value="Genomic_DNA"/>
</dbReference>
<dbReference type="AlphaFoldDB" id="A0A848M467"/>
<name>A0A848M467_PAELE</name>
<evidence type="ECO:0000313" key="1">
    <source>
        <dbReference type="EMBL" id="NMO94892.1"/>
    </source>
</evidence>
<proteinExistence type="predicted"/>
<dbReference type="Proteomes" id="UP000565468">
    <property type="component" value="Unassembled WGS sequence"/>
</dbReference>